<name>A0ABY4YKR1_9MICO</name>
<evidence type="ECO:0000313" key="1">
    <source>
        <dbReference type="EMBL" id="USQ77319.1"/>
    </source>
</evidence>
<dbReference type="InterPro" id="IPR023375">
    <property type="entry name" value="ADC_dom_sf"/>
</dbReference>
<dbReference type="RefSeq" id="WP_252622322.1">
    <property type="nucleotide sequence ID" value="NZ_CP099490.1"/>
</dbReference>
<dbReference type="PANTHER" id="PTHR39186:SF1">
    <property type="entry name" value="DUF2071 DOMAIN-CONTAINING PROTEIN"/>
    <property type="match status" value="1"/>
</dbReference>
<accession>A0ABY4YKR1</accession>
<dbReference type="EMBL" id="CP099490">
    <property type="protein sequence ID" value="USQ77319.1"/>
    <property type="molecule type" value="Genomic_DNA"/>
</dbReference>
<dbReference type="Proteomes" id="UP001056535">
    <property type="component" value="Chromosome"/>
</dbReference>
<proteinExistence type="predicted"/>
<gene>
    <name evidence="1" type="ORF">NF557_05240</name>
</gene>
<reference evidence="1" key="1">
    <citation type="submission" date="2022-06" db="EMBL/GenBank/DDBJ databases">
        <title>Ornithinimicrobium JY.X270.</title>
        <authorList>
            <person name="Huang Y."/>
        </authorList>
    </citation>
    <scope>NUCLEOTIDE SEQUENCE</scope>
    <source>
        <strain evidence="1">JY.X270</strain>
    </source>
</reference>
<protein>
    <submittedName>
        <fullName evidence="1">DUF2071 domain-containing protein</fullName>
    </submittedName>
</protein>
<dbReference type="Pfam" id="PF09844">
    <property type="entry name" value="DUF2071"/>
    <property type="match status" value="1"/>
</dbReference>
<sequence length="250" mass="27786">MSGHDPDAPVRAAVNLQTWRHLTFLHWAYDVETVQSLVPPPLRVQTWEGQTWVGVIPFLMADVRLPRLPAPPGWDAFAELNVRCYVQAPDGRDGIWFLGMVVPRASFALSLRSIGLPYEVADGVVARGEDATDDARWDYRFGAPRGVLGLRTPQDSAWFTASVQTGAPLTAHERTPLVESLAGRWTAYHRRARALWRTPVEHEPWPLRHGTVTGELTTPLRWVGLPAPAGDPMVQTAEVVHARLGTFRPA</sequence>
<dbReference type="SUPFAM" id="SSF160104">
    <property type="entry name" value="Acetoacetate decarboxylase-like"/>
    <property type="match status" value="1"/>
</dbReference>
<dbReference type="InterPro" id="IPR018644">
    <property type="entry name" value="DUF2071"/>
</dbReference>
<organism evidence="1 2">
    <name type="scientific">Ornithinimicrobium cryptoxanthini</name>
    <dbReference type="NCBI Taxonomy" id="2934161"/>
    <lineage>
        <taxon>Bacteria</taxon>
        <taxon>Bacillati</taxon>
        <taxon>Actinomycetota</taxon>
        <taxon>Actinomycetes</taxon>
        <taxon>Micrococcales</taxon>
        <taxon>Ornithinimicrobiaceae</taxon>
        <taxon>Ornithinimicrobium</taxon>
    </lineage>
</organism>
<evidence type="ECO:0000313" key="2">
    <source>
        <dbReference type="Proteomes" id="UP001056535"/>
    </source>
</evidence>
<dbReference type="PANTHER" id="PTHR39186">
    <property type="entry name" value="DUF2071 FAMILY PROTEIN"/>
    <property type="match status" value="1"/>
</dbReference>
<keyword evidence="2" id="KW-1185">Reference proteome</keyword>